<reference evidence="5 6" key="1">
    <citation type="submission" date="2018-06" db="EMBL/GenBank/DDBJ databases">
        <title>Genomic Encyclopedia of Type Strains, Phase IV (KMG-IV): sequencing the most valuable type-strain genomes for metagenomic binning, comparative biology and taxonomic classification.</title>
        <authorList>
            <person name="Goeker M."/>
        </authorList>
    </citation>
    <scope>NUCLEOTIDE SEQUENCE [LARGE SCALE GENOMIC DNA]</scope>
    <source>
        <strain evidence="5 6">DSM 24875</strain>
    </source>
</reference>
<dbReference type="InterPro" id="IPR006059">
    <property type="entry name" value="SBP"/>
</dbReference>
<dbReference type="EMBL" id="QNRK01000017">
    <property type="protein sequence ID" value="RBP11126.1"/>
    <property type="molecule type" value="Genomic_DNA"/>
</dbReference>
<dbReference type="AlphaFoldDB" id="A0A366FAK7"/>
<keyword evidence="6" id="KW-1185">Reference proteome</keyword>
<comment type="similarity">
    <text evidence="2">Belongs to the bacterial solute-binding protein 1 family.</text>
</comment>
<protein>
    <submittedName>
        <fullName evidence="5">Carbohydrate ABC transporter substrate-binding protein (CUT1 family)</fullName>
    </submittedName>
</protein>
<name>A0A366FAK7_9HYPH</name>
<keyword evidence="4" id="KW-0732">Signal</keyword>
<dbReference type="InterPro" id="IPR050490">
    <property type="entry name" value="Bact_solute-bd_prot1"/>
</dbReference>
<organism evidence="5 6">
    <name type="scientific">Roseiarcus fermentans</name>
    <dbReference type="NCBI Taxonomy" id="1473586"/>
    <lineage>
        <taxon>Bacteria</taxon>
        <taxon>Pseudomonadati</taxon>
        <taxon>Pseudomonadota</taxon>
        <taxon>Alphaproteobacteria</taxon>
        <taxon>Hyphomicrobiales</taxon>
        <taxon>Roseiarcaceae</taxon>
        <taxon>Roseiarcus</taxon>
    </lineage>
</organism>
<evidence type="ECO:0000256" key="1">
    <source>
        <dbReference type="ARBA" id="ARBA00004418"/>
    </source>
</evidence>
<dbReference type="Proteomes" id="UP000253529">
    <property type="component" value="Unassembled WGS sequence"/>
</dbReference>
<comment type="caution">
    <text evidence="5">The sequence shown here is derived from an EMBL/GenBank/DDBJ whole genome shotgun (WGS) entry which is preliminary data.</text>
</comment>
<feature type="signal peptide" evidence="4">
    <location>
        <begin position="1"/>
        <end position="23"/>
    </location>
</feature>
<proteinExistence type="inferred from homology"/>
<evidence type="ECO:0000313" key="5">
    <source>
        <dbReference type="EMBL" id="RBP11126.1"/>
    </source>
</evidence>
<dbReference type="Gene3D" id="3.40.190.10">
    <property type="entry name" value="Periplasmic binding protein-like II"/>
    <property type="match status" value="2"/>
</dbReference>
<dbReference type="PANTHER" id="PTHR43649:SF12">
    <property type="entry name" value="DIACETYLCHITOBIOSE BINDING PROTEIN DASA"/>
    <property type="match status" value="1"/>
</dbReference>
<feature type="chain" id="PRO_5016653293" evidence="4">
    <location>
        <begin position="24"/>
        <end position="426"/>
    </location>
</feature>
<evidence type="ECO:0000313" key="6">
    <source>
        <dbReference type="Proteomes" id="UP000253529"/>
    </source>
</evidence>
<dbReference type="RefSeq" id="WP_113890237.1">
    <property type="nucleotide sequence ID" value="NZ_QNRK01000017.1"/>
</dbReference>
<accession>A0A366FAK7</accession>
<gene>
    <name evidence="5" type="ORF">DFR50_11711</name>
</gene>
<dbReference type="SUPFAM" id="SSF53850">
    <property type="entry name" value="Periplasmic binding protein-like II"/>
    <property type="match status" value="1"/>
</dbReference>
<evidence type="ECO:0000256" key="3">
    <source>
        <dbReference type="ARBA" id="ARBA00022764"/>
    </source>
</evidence>
<comment type="subcellular location">
    <subcellularLocation>
        <location evidence="1">Periplasm</location>
    </subcellularLocation>
</comment>
<keyword evidence="3" id="KW-0574">Periplasm</keyword>
<dbReference type="GO" id="GO:0042597">
    <property type="term" value="C:periplasmic space"/>
    <property type="evidence" value="ECO:0007669"/>
    <property type="project" value="UniProtKB-SubCell"/>
</dbReference>
<evidence type="ECO:0000256" key="2">
    <source>
        <dbReference type="ARBA" id="ARBA00008520"/>
    </source>
</evidence>
<dbReference type="OrthoDB" id="9770625at2"/>
<sequence length="426" mass="46002">MRGRNFVFASLVAMLAASAAAQADPVQIRLWHMEQPPQRVARVQQLIDEFNKANPDIVVKQEPQNWGEVYAKAPAAIAAGNAPDILFAIPDFTTVIKGLGALTSVKDFVAKLNEQHHFIPATLRPYEYDGGVWAVPLYNMAISLWYRHSVFDKAGLKPPQTWSEWRKDAEALSKAGLYGAGLPANKQLYTDQTVYATMVNNGAAQLFGDDGALRFDNPKTVEAYAFYKDMFKYSAPDATNWTWGEAEACFDAAKCGTVLQFTVISTYNAQGGDPADLGVAAVPHNDGETASNTIAYSNAAMILAKDPAKRKAAEAFISFLLEPANYGRFLNMEPGLFLPATEDGAKAPSFWNDPLAVKYKSQIETMIANSQNGMLFGFTSGKVFPAIGAISAQNILAGTLQRIVVGGDAPAAAVAAGQKEMQEAAK</sequence>
<evidence type="ECO:0000256" key="4">
    <source>
        <dbReference type="SAM" id="SignalP"/>
    </source>
</evidence>
<dbReference type="Pfam" id="PF01547">
    <property type="entry name" value="SBP_bac_1"/>
    <property type="match status" value="1"/>
</dbReference>
<dbReference type="PANTHER" id="PTHR43649">
    <property type="entry name" value="ARABINOSE-BINDING PROTEIN-RELATED"/>
    <property type="match status" value="1"/>
</dbReference>